<dbReference type="NCBIfam" id="TIGR02888">
    <property type="entry name" value="spore_YlmC_YmxH"/>
    <property type="match status" value="1"/>
</dbReference>
<proteinExistence type="predicted"/>
<evidence type="ECO:0000259" key="1">
    <source>
        <dbReference type="Pfam" id="PF05239"/>
    </source>
</evidence>
<dbReference type="InterPro" id="IPR027275">
    <property type="entry name" value="PRC-brl_dom"/>
</dbReference>
<dbReference type="SUPFAM" id="SSF50346">
    <property type="entry name" value="PRC-barrel domain"/>
    <property type="match status" value="1"/>
</dbReference>
<organism evidence="2 3">
    <name type="scientific">Carboxydocella sporoproducens DSM 16521</name>
    <dbReference type="NCBI Taxonomy" id="1121270"/>
    <lineage>
        <taxon>Bacteria</taxon>
        <taxon>Bacillati</taxon>
        <taxon>Bacillota</taxon>
        <taxon>Clostridia</taxon>
        <taxon>Eubacteriales</taxon>
        <taxon>Clostridiales Family XVI. Incertae Sedis</taxon>
        <taxon>Carboxydocella</taxon>
    </lineage>
</organism>
<evidence type="ECO:0000313" key="2">
    <source>
        <dbReference type="EMBL" id="SJZ63502.1"/>
    </source>
</evidence>
<dbReference type="InterPro" id="IPR014238">
    <property type="entry name" value="Spore_YlmC/YmxH"/>
</dbReference>
<dbReference type="PANTHER" id="PTHR40061">
    <property type="entry name" value="SPORULATION PROTEIN YLMC-RELATED"/>
    <property type="match status" value="1"/>
</dbReference>
<dbReference type="AlphaFoldDB" id="A0A1T4M994"/>
<dbReference type="Gene3D" id="2.30.30.240">
    <property type="entry name" value="PRC-barrel domain"/>
    <property type="match status" value="1"/>
</dbReference>
<dbReference type="PANTHER" id="PTHR40061:SF1">
    <property type="entry name" value="SPORULATION PROTEIN YLMC-RELATED"/>
    <property type="match status" value="1"/>
</dbReference>
<dbReference type="Proteomes" id="UP000189933">
    <property type="component" value="Unassembled WGS sequence"/>
</dbReference>
<reference evidence="3" key="1">
    <citation type="submission" date="2017-02" db="EMBL/GenBank/DDBJ databases">
        <authorList>
            <person name="Varghese N."/>
            <person name="Submissions S."/>
        </authorList>
    </citation>
    <scope>NUCLEOTIDE SEQUENCE [LARGE SCALE GENOMIC DNA]</scope>
    <source>
        <strain evidence="3">DSM 16521</strain>
    </source>
</reference>
<sequence length="85" mass="9808">MLKVSDLRLREVINVVDGRRLGPIKDIDIDVENGTIRALVLNPEGGRMFRMFGRQEDIVIPWENINKIGIDVILVELEQIAYNYE</sequence>
<dbReference type="OrthoDB" id="6024937at2"/>
<feature type="domain" description="PRC-barrel" evidence="1">
    <location>
        <begin position="3"/>
        <end position="75"/>
    </location>
</feature>
<evidence type="ECO:0000313" key="3">
    <source>
        <dbReference type="Proteomes" id="UP000189933"/>
    </source>
</evidence>
<accession>A0A1T4M994</accession>
<dbReference type="InterPro" id="IPR011033">
    <property type="entry name" value="PRC_barrel-like_sf"/>
</dbReference>
<protein>
    <submittedName>
        <fullName evidence="2">Sporulation protein, YlmC/YmxH family</fullName>
    </submittedName>
</protein>
<gene>
    <name evidence="2" type="ORF">SAMN02745885_00487</name>
</gene>
<dbReference type="EMBL" id="FUXM01000003">
    <property type="protein sequence ID" value="SJZ63502.1"/>
    <property type="molecule type" value="Genomic_DNA"/>
</dbReference>
<keyword evidence="3" id="KW-1185">Reference proteome</keyword>
<name>A0A1T4M994_9FIRM</name>
<dbReference type="Pfam" id="PF05239">
    <property type="entry name" value="PRC"/>
    <property type="match status" value="1"/>
</dbReference>
<dbReference type="RefSeq" id="WP_107753638.1">
    <property type="nucleotide sequence ID" value="NZ_FUXM01000003.1"/>
</dbReference>